<keyword evidence="9 14" id="KW-0411">Iron-sulfur</keyword>
<dbReference type="EMBL" id="BJYZ01000009">
    <property type="protein sequence ID" value="GEO38118.1"/>
    <property type="molecule type" value="Genomic_DNA"/>
</dbReference>
<dbReference type="InterPro" id="IPR058240">
    <property type="entry name" value="rSAM_sf"/>
</dbReference>
<dbReference type="SFLD" id="SFLDF00273">
    <property type="entry name" value="(dimethylallyl)adenosine_tRNA"/>
    <property type="match status" value="1"/>
</dbReference>
<dbReference type="GO" id="GO:0046872">
    <property type="term" value="F:metal ion binding"/>
    <property type="evidence" value="ECO:0007669"/>
    <property type="project" value="UniProtKB-KW"/>
</dbReference>
<gene>
    <name evidence="14 18" type="primary">miaB</name>
    <name evidence="18" type="ORF">SAE02_22660</name>
</gene>
<dbReference type="SFLD" id="SFLDG01061">
    <property type="entry name" value="methylthiotransferase"/>
    <property type="match status" value="1"/>
</dbReference>
<keyword evidence="8 14" id="KW-0408">Iron</keyword>
<evidence type="ECO:0000256" key="11">
    <source>
        <dbReference type="ARBA" id="ARBA00050926"/>
    </source>
</evidence>
<dbReference type="NCBIfam" id="TIGR01574">
    <property type="entry name" value="miaB-methiolase"/>
    <property type="match status" value="1"/>
</dbReference>
<evidence type="ECO:0000313" key="18">
    <source>
        <dbReference type="EMBL" id="GEO38118.1"/>
    </source>
</evidence>
<dbReference type="InterPro" id="IPR038135">
    <property type="entry name" value="Methylthiotransferase_N_sf"/>
</dbReference>
<dbReference type="GO" id="GO:0035597">
    <property type="term" value="F:tRNA-2-methylthio-N(6)-dimethylallyladenosine(37) synthase activity"/>
    <property type="evidence" value="ECO:0007669"/>
    <property type="project" value="UniProtKB-EC"/>
</dbReference>
<dbReference type="Pfam" id="PF04055">
    <property type="entry name" value="Radical_SAM"/>
    <property type="match status" value="1"/>
</dbReference>
<evidence type="ECO:0000256" key="8">
    <source>
        <dbReference type="ARBA" id="ARBA00023004"/>
    </source>
</evidence>
<dbReference type="GO" id="GO:0051539">
    <property type="term" value="F:4 iron, 4 sulfur cluster binding"/>
    <property type="evidence" value="ECO:0007669"/>
    <property type="project" value="UniProtKB-UniRule"/>
</dbReference>
<dbReference type="Gene3D" id="3.40.50.12160">
    <property type="entry name" value="Methylthiotransferase, N-terminal domain"/>
    <property type="match status" value="1"/>
</dbReference>
<evidence type="ECO:0000259" key="17">
    <source>
        <dbReference type="PROSITE" id="PS51918"/>
    </source>
</evidence>
<dbReference type="EC" id="2.8.4.3" evidence="10 14"/>
<dbReference type="InterPro" id="IPR023404">
    <property type="entry name" value="rSAM_horseshoe"/>
</dbReference>
<feature type="binding site" evidence="14">
    <location>
        <position position="30"/>
    </location>
    <ligand>
        <name>[4Fe-4S] cluster</name>
        <dbReference type="ChEBI" id="CHEBI:49883"/>
        <label>1</label>
    </ligand>
</feature>
<evidence type="ECO:0000256" key="13">
    <source>
        <dbReference type="ARBA" id="ARBA00052587"/>
    </source>
</evidence>
<dbReference type="GO" id="GO:0005829">
    <property type="term" value="C:cytosol"/>
    <property type="evidence" value="ECO:0007669"/>
    <property type="project" value="TreeGrafter"/>
</dbReference>
<feature type="binding site" evidence="14">
    <location>
        <position position="186"/>
    </location>
    <ligand>
        <name>[4Fe-4S] cluster</name>
        <dbReference type="ChEBI" id="CHEBI:49883"/>
        <label>2</label>
        <note>4Fe-4S-S-AdoMet</note>
    </ligand>
</feature>
<reference evidence="18 19" key="1">
    <citation type="submission" date="2019-07" db="EMBL/GenBank/DDBJ databases">
        <title>Whole genome shotgun sequence of Skermanella aerolata NBRC 106429.</title>
        <authorList>
            <person name="Hosoyama A."/>
            <person name="Uohara A."/>
            <person name="Ohji S."/>
            <person name="Ichikawa N."/>
        </authorList>
    </citation>
    <scope>NUCLEOTIDE SEQUENCE [LARGE SCALE GENOMIC DNA]</scope>
    <source>
        <strain evidence="18 19">NBRC 106429</strain>
    </source>
</reference>
<keyword evidence="6 14" id="KW-0819">tRNA processing</keyword>
<organism evidence="18 19">
    <name type="scientific">Skermanella aerolata</name>
    <dbReference type="NCBI Taxonomy" id="393310"/>
    <lineage>
        <taxon>Bacteria</taxon>
        <taxon>Pseudomonadati</taxon>
        <taxon>Pseudomonadota</taxon>
        <taxon>Alphaproteobacteria</taxon>
        <taxon>Rhodospirillales</taxon>
        <taxon>Azospirillaceae</taxon>
        <taxon>Skermanella</taxon>
    </lineage>
</organism>
<evidence type="ECO:0000256" key="1">
    <source>
        <dbReference type="ARBA" id="ARBA00003234"/>
    </source>
</evidence>
<dbReference type="CDD" id="cd01335">
    <property type="entry name" value="Radical_SAM"/>
    <property type="match status" value="1"/>
</dbReference>
<dbReference type="SFLD" id="SFLDG01082">
    <property type="entry name" value="B12-binding_domain_containing"/>
    <property type="match status" value="1"/>
</dbReference>
<comment type="similarity">
    <text evidence="14">Belongs to the methylthiotransferase family. MiaB subfamily.</text>
</comment>
<evidence type="ECO:0000256" key="7">
    <source>
        <dbReference type="ARBA" id="ARBA00022723"/>
    </source>
</evidence>
<dbReference type="PROSITE" id="PS51449">
    <property type="entry name" value="MTTASE_N"/>
    <property type="match status" value="1"/>
</dbReference>
<comment type="catalytic activity">
    <reaction evidence="13">
        <text>N(6)-dimethylallyladenosine(37) in tRNA + (sulfur carrier)-SH + AH2 + 2 S-adenosyl-L-methionine = 2-methylsulfanyl-N(6)-dimethylallyladenosine(37) in tRNA + (sulfur carrier)-H + 5'-deoxyadenosine + L-methionine + A + S-adenosyl-L-homocysteine + 2 H(+)</text>
        <dbReference type="Rhea" id="RHEA:37067"/>
        <dbReference type="Rhea" id="RHEA-COMP:10375"/>
        <dbReference type="Rhea" id="RHEA-COMP:10376"/>
        <dbReference type="Rhea" id="RHEA-COMP:14737"/>
        <dbReference type="Rhea" id="RHEA-COMP:14739"/>
        <dbReference type="ChEBI" id="CHEBI:13193"/>
        <dbReference type="ChEBI" id="CHEBI:15378"/>
        <dbReference type="ChEBI" id="CHEBI:17319"/>
        <dbReference type="ChEBI" id="CHEBI:17499"/>
        <dbReference type="ChEBI" id="CHEBI:29917"/>
        <dbReference type="ChEBI" id="CHEBI:57844"/>
        <dbReference type="ChEBI" id="CHEBI:57856"/>
        <dbReference type="ChEBI" id="CHEBI:59789"/>
        <dbReference type="ChEBI" id="CHEBI:64428"/>
        <dbReference type="ChEBI" id="CHEBI:74415"/>
        <dbReference type="ChEBI" id="CHEBI:74417"/>
        <dbReference type="EC" id="2.8.4.3"/>
    </reaction>
    <physiologicalReaction direction="left-to-right" evidence="13">
        <dbReference type="Rhea" id="RHEA:37068"/>
    </physiologicalReaction>
</comment>
<dbReference type="NCBIfam" id="TIGR00089">
    <property type="entry name" value="MiaB/RimO family radical SAM methylthiotransferase"/>
    <property type="match status" value="1"/>
</dbReference>
<dbReference type="PANTHER" id="PTHR43020:SF2">
    <property type="entry name" value="MITOCHONDRIAL TRNA METHYLTHIOTRANSFERASE CDK5RAP1"/>
    <property type="match status" value="1"/>
</dbReference>
<dbReference type="PROSITE" id="PS50926">
    <property type="entry name" value="TRAM"/>
    <property type="match status" value="1"/>
</dbReference>
<comment type="function">
    <text evidence="1 14">Catalyzes the methylthiolation of N6-(dimethylallyl)adenosine (i(6)A), leading to the formation of 2-methylthio-N6-(dimethylallyl)adenosine (ms(2)i(6)A) at position 37 in tRNAs that read codons beginning with uridine.</text>
</comment>
<evidence type="ECO:0000256" key="9">
    <source>
        <dbReference type="ARBA" id="ARBA00023014"/>
    </source>
</evidence>
<evidence type="ECO:0000259" key="15">
    <source>
        <dbReference type="PROSITE" id="PS50926"/>
    </source>
</evidence>
<evidence type="ECO:0000256" key="6">
    <source>
        <dbReference type="ARBA" id="ARBA00022694"/>
    </source>
</evidence>
<dbReference type="SUPFAM" id="SSF102114">
    <property type="entry name" value="Radical SAM enzymes"/>
    <property type="match status" value="1"/>
</dbReference>
<dbReference type="Gene3D" id="3.80.30.20">
    <property type="entry name" value="tm_1862 like domain"/>
    <property type="match status" value="1"/>
</dbReference>
<dbReference type="HAMAP" id="MF_01864">
    <property type="entry name" value="tRNA_metthiotr_MiaB"/>
    <property type="match status" value="1"/>
</dbReference>
<feature type="domain" description="MTTase N-terminal" evidence="16">
    <location>
        <begin position="21"/>
        <end position="143"/>
    </location>
</feature>
<dbReference type="InterPro" id="IPR002792">
    <property type="entry name" value="TRAM_dom"/>
</dbReference>
<evidence type="ECO:0000256" key="3">
    <source>
        <dbReference type="ARBA" id="ARBA00022490"/>
    </source>
</evidence>
<keyword evidence="7 14" id="KW-0479">Metal-binding</keyword>
<dbReference type="SMART" id="SM00729">
    <property type="entry name" value="Elp3"/>
    <property type="match status" value="1"/>
</dbReference>
<evidence type="ECO:0000256" key="4">
    <source>
        <dbReference type="ARBA" id="ARBA00022679"/>
    </source>
</evidence>
<keyword evidence="4 14" id="KW-0808">Transferase</keyword>
<feature type="domain" description="TRAM" evidence="15">
    <location>
        <begin position="405"/>
        <end position="467"/>
    </location>
</feature>
<feature type="binding site" evidence="14">
    <location>
        <position position="189"/>
    </location>
    <ligand>
        <name>[4Fe-4S] cluster</name>
        <dbReference type="ChEBI" id="CHEBI:49883"/>
        <label>2</label>
        <note>4Fe-4S-S-AdoMet</note>
    </ligand>
</feature>
<dbReference type="SFLD" id="SFLDS00029">
    <property type="entry name" value="Radical_SAM"/>
    <property type="match status" value="1"/>
</dbReference>
<feature type="binding site" evidence="14">
    <location>
        <position position="106"/>
    </location>
    <ligand>
        <name>[4Fe-4S] cluster</name>
        <dbReference type="ChEBI" id="CHEBI:49883"/>
        <label>1</label>
    </ligand>
</feature>
<comment type="subunit">
    <text evidence="14">Monomer.</text>
</comment>
<dbReference type="InterPro" id="IPR006638">
    <property type="entry name" value="Elp3/MiaA/NifB-like_rSAM"/>
</dbReference>
<proteinExistence type="inferred from homology"/>
<feature type="binding site" evidence="14">
    <location>
        <position position="182"/>
    </location>
    <ligand>
        <name>[4Fe-4S] cluster</name>
        <dbReference type="ChEBI" id="CHEBI:49883"/>
        <label>2</label>
        <note>4Fe-4S-S-AdoMet</note>
    </ligand>
</feature>
<comment type="subcellular location">
    <subcellularLocation>
        <location evidence="14">Cytoplasm</location>
    </subcellularLocation>
</comment>
<comment type="cofactor">
    <cofactor evidence="14">
        <name>[4Fe-4S] cluster</name>
        <dbReference type="ChEBI" id="CHEBI:49883"/>
    </cofactor>
    <text evidence="14">Binds 2 [4Fe-4S] clusters. One cluster is coordinated with 3 cysteines and an exchangeable S-adenosyl-L-methionine.</text>
</comment>
<dbReference type="Pfam" id="PF01938">
    <property type="entry name" value="TRAM"/>
    <property type="match status" value="1"/>
</dbReference>
<dbReference type="InterPro" id="IPR013848">
    <property type="entry name" value="Methylthiotransferase_N"/>
</dbReference>
<dbReference type="InterPro" id="IPR020612">
    <property type="entry name" value="Methylthiotransferase_CS"/>
</dbReference>
<dbReference type="PROSITE" id="PS51918">
    <property type="entry name" value="RADICAL_SAM"/>
    <property type="match status" value="1"/>
</dbReference>
<dbReference type="InterPro" id="IPR005839">
    <property type="entry name" value="Methylthiotransferase"/>
</dbReference>
<dbReference type="Pfam" id="PF00919">
    <property type="entry name" value="UPF0004"/>
    <property type="match status" value="1"/>
</dbReference>
<keyword evidence="19" id="KW-1185">Reference proteome</keyword>
<dbReference type="PANTHER" id="PTHR43020">
    <property type="entry name" value="CDK5 REGULATORY SUBUNIT-ASSOCIATED PROTEIN 1"/>
    <property type="match status" value="1"/>
</dbReference>
<dbReference type="Proteomes" id="UP000321523">
    <property type="component" value="Unassembled WGS sequence"/>
</dbReference>
<evidence type="ECO:0000256" key="5">
    <source>
        <dbReference type="ARBA" id="ARBA00022691"/>
    </source>
</evidence>
<feature type="binding site" evidence="14">
    <location>
        <position position="66"/>
    </location>
    <ligand>
        <name>[4Fe-4S] cluster</name>
        <dbReference type="ChEBI" id="CHEBI:49883"/>
        <label>1</label>
    </ligand>
</feature>
<evidence type="ECO:0000259" key="16">
    <source>
        <dbReference type="PROSITE" id="PS51449"/>
    </source>
</evidence>
<dbReference type="FunFam" id="3.80.30.20:FF:000001">
    <property type="entry name" value="tRNA-2-methylthio-N(6)-dimethylallyladenosine synthase 2"/>
    <property type="match status" value="1"/>
</dbReference>
<dbReference type="PROSITE" id="PS01278">
    <property type="entry name" value="MTTASE_RADICAL"/>
    <property type="match status" value="1"/>
</dbReference>
<dbReference type="FunFam" id="3.40.50.12160:FF:000001">
    <property type="entry name" value="tRNA-2-methylthio-N(6)-dimethylallyladenosine synthase"/>
    <property type="match status" value="1"/>
</dbReference>
<evidence type="ECO:0000256" key="2">
    <source>
        <dbReference type="ARBA" id="ARBA00022485"/>
    </source>
</evidence>
<evidence type="ECO:0000313" key="19">
    <source>
        <dbReference type="Proteomes" id="UP000321523"/>
    </source>
</evidence>
<keyword evidence="3 14" id="KW-0963">Cytoplasm</keyword>
<name>A0A512DNT1_9PROT</name>
<comment type="catalytic activity">
    <reaction evidence="11">
        <text>N(6)-dimethylallyladenosine(37) in tRNA + (sulfur carrier)-SH + AH2 + S-adenosyl-L-methionine = 2-thio-N(6)-dimethylallyladenosine(37) in tRNA + (sulfur carrier)-H + 5'-deoxyadenosine + L-methionine + A + H(+)</text>
        <dbReference type="Rhea" id="RHEA:36339"/>
        <dbReference type="Rhea" id="RHEA-COMP:10375"/>
        <dbReference type="Rhea" id="RHEA-COMP:10377"/>
        <dbReference type="Rhea" id="RHEA-COMP:14737"/>
        <dbReference type="Rhea" id="RHEA-COMP:14739"/>
        <dbReference type="ChEBI" id="CHEBI:13193"/>
        <dbReference type="ChEBI" id="CHEBI:15378"/>
        <dbReference type="ChEBI" id="CHEBI:17319"/>
        <dbReference type="ChEBI" id="CHEBI:17499"/>
        <dbReference type="ChEBI" id="CHEBI:29917"/>
        <dbReference type="ChEBI" id="CHEBI:57844"/>
        <dbReference type="ChEBI" id="CHEBI:59789"/>
        <dbReference type="ChEBI" id="CHEBI:64428"/>
        <dbReference type="ChEBI" id="CHEBI:74415"/>
        <dbReference type="ChEBI" id="CHEBI:74416"/>
    </reaction>
    <physiologicalReaction direction="left-to-right" evidence="11">
        <dbReference type="Rhea" id="RHEA:36340"/>
    </physiologicalReaction>
</comment>
<evidence type="ECO:0000256" key="10">
    <source>
        <dbReference type="ARBA" id="ARBA00033765"/>
    </source>
</evidence>
<keyword evidence="5 14" id="KW-0949">S-adenosyl-L-methionine</keyword>
<comment type="catalytic activity">
    <reaction evidence="12">
        <text>2-thio-N(6)-dimethylallyladenosine(37) in tRNA + S-adenosyl-L-methionine = 2-methylsulfanyl-N(6)-dimethylallyladenosine(37) in tRNA + S-adenosyl-L-homocysteine + H(+)</text>
        <dbReference type="Rhea" id="RHEA:37063"/>
        <dbReference type="Rhea" id="RHEA-COMP:10376"/>
        <dbReference type="Rhea" id="RHEA-COMP:10377"/>
        <dbReference type="ChEBI" id="CHEBI:15378"/>
        <dbReference type="ChEBI" id="CHEBI:57856"/>
        <dbReference type="ChEBI" id="CHEBI:59789"/>
        <dbReference type="ChEBI" id="CHEBI:74416"/>
        <dbReference type="ChEBI" id="CHEBI:74417"/>
    </reaction>
    <physiologicalReaction direction="left-to-right" evidence="12">
        <dbReference type="Rhea" id="RHEA:37064"/>
    </physiologicalReaction>
</comment>
<feature type="domain" description="Radical SAM core" evidence="17">
    <location>
        <begin position="168"/>
        <end position="402"/>
    </location>
</feature>
<dbReference type="InterPro" id="IPR006463">
    <property type="entry name" value="MiaB_methiolase"/>
</dbReference>
<comment type="caution">
    <text evidence="18">The sequence shown here is derived from an EMBL/GenBank/DDBJ whole genome shotgun (WGS) entry which is preliminary data.</text>
</comment>
<sequence>MHTQRVTRIDTRIRVQHLTKKKLFIKTWGCQMNVYDSARMADVLASLGYQPVEAPDGADMVILNTCHIREKASEKVFSELGRLRIEKNRQSAEEDGRRMIIAVAGCVAQAEGEEIMARAPFVDMVFGPQTYHQLPEMVARASRAAGERVLNTDFPVESKFDFLPGESAATGVSSFLSVQEGCDKFCTFCVVPYTRGAEFSRPAAQILAEARRMVIAGAREITLLGQNVNAYHGDGPASGTTWGLGRLIRELAEIDGLLRIRYTTSHPRDMDDDLIAAHGDVPALMPFVHLPVQSGSDRILAAMNRKHTADDYRRIIDRMRKVRPDLALSSDFIVGFPGERDADFAESLRLITDIGYAQAYSFKYSARPGTPAAGLDDTQVPEAVKTERLASLQQLLNAQQVAFNESSIGRTMPVLLDRSGKRPGQLMGRSPYMQSVPVDAPQRLAGTVVDVRITAAHANSLAGELVLADGVTGLTAETRTTPAMNFSEPPACEVTA</sequence>
<protein>
    <recommendedName>
        <fullName evidence="10 14">tRNA-2-methylthio-N(6)-dimethylallyladenosine synthase</fullName>
        <ecNumber evidence="10 14">2.8.4.3</ecNumber>
    </recommendedName>
    <alternativeName>
        <fullName evidence="14">(Dimethylallyl)adenosine tRNA methylthiotransferase MiaB</fullName>
    </alternativeName>
    <alternativeName>
        <fullName evidence="14">tRNA-i(6)A37 methylthiotransferase</fullName>
    </alternativeName>
</protein>
<accession>A0A512DNT1</accession>
<keyword evidence="2 14" id="KW-0004">4Fe-4S</keyword>
<dbReference type="AlphaFoldDB" id="A0A512DNT1"/>
<dbReference type="InterPro" id="IPR007197">
    <property type="entry name" value="rSAM"/>
</dbReference>
<evidence type="ECO:0000256" key="12">
    <source>
        <dbReference type="ARBA" id="ARBA00052380"/>
    </source>
</evidence>
<evidence type="ECO:0000256" key="14">
    <source>
        <dbReference type="HAMAP-Rule" id="MF_01864"/>
    </source>
</evidence>